<evidence type="ECO:0000256" key="17">
    <source>
        <dbReference type="HAMAP-Rule" id="MF_01965"/>
    </source>
</evidence>
<comment type="similarity">
    <text evidence="4 19">In the C-terminal section; belongs to the NnrD/CARKD family.</text>
</comment>
<organism evidence="22 23">
    <name type="scientific">Brevibacterium ravenspurgense</name>
    <dbReference type="NCBI Taxonomy" id="479117"/>
    <lineage>
        <taxon>Bacteria</taxon>
        <taxon>Bacillati</taxon>
        <taxon>Actinomycetota</taxon>
        <taxon>Actinomycetes</taxon>
        <taxon>Micrococcales</taxon>
        <taxon>Brevibacteriaceae</taxon>
        <taxon>Brevibacterium</taxon>
    </lineage>
</organism>
<evidence type="ECO:0000256" key="7">
    <source>
        <dbReference type="ARBA" id="ARBA00022840"/>
    </source>
</evidence>
<dbReference type="GO" id="GO:0052856">
    <property type="term" value="F:NAD(P)HX epimerase activity"/>
    <property type="evidence" value="ECO:0007669"/>
    <property type="project" value="UniProtKB-UniRule"/>
</dbReference>
<dbReference type="Gene3D" id="3.40.1190.20">
    <property type="match status" value="1"/>
</dbReference>
<feature type="binding site" evidence="18">
    <location>
        <begin position="128"/>
        <end position="134"/>
    </location>
    <ligand>
        <name>(6S)-NADPHX</name>
        <dbReference type="ChEBI" id="CHEBI:64076"/>
    </ligand>
</feature>
<comment type="similarity">
    <text evidence="3 19">In the N-terminal section; belongs to the NnrE/AIBP family.</text>
</comment>
<comment type="caution">
    <text evidence="18">Lacks conserved residue(s) required for the propagation of feature annotation.</text>
</comment>
<feature type="binding site" evidence="17">
    <location>
        <position position="351"/>
    </location>
    <ligand>
        <name>(6S)-NADPHX</name>
        <dbReference type="ChEBI" id="CHEBI:64076"/>
    </ligand>
</feature>
<keyword evidence="7 17" id="KW-0067">ATP-binding</keyword>
<dbReference type="RefSeq" id="WP_062020354.1">
    <property type="nucleotide sequence ID" value="NZ_LQQC01000008.1"/>
</dbReference>
<comment type="cofactor">
    <cofactor evidence="17">
        <name>Mg(2+)</name>
        <dbReference type="ChEBI" id="CHEBI:18420"/>
    </cofactor>
</comment>
<evidence type="ECO:0000259" key="20">
    <source>
        <dbReference type="PROSITE" id="PS51383"/>
    </source>
</evidence>
<dbReference type="SUPFAM" id="SSF64153">
    <property type="entry name" value="YjeF N-terminal domain-like"/>
    <property type="match status" value="1"/>
</dbReference>
<dbReference type="GO" id="GO:0110051">
    <property type="term" value="P:metabolite repair"/>
    <property type="evidence" value="ECO:0007669"/>
    <property type="project" value="TreeGrafter"/>
</dbReference>
<dbReference type="PANTHER" id="PTHR12592">
    <property type="entry name" value="ATP-DEPENDENT (S)-NAD(P)H-HYDRATE DEHYDRATASE FAMILY MEMBER"/>
    <property type="match status" value="1"/>
</dbReference>
<evidence type="ECO:0000256" key="2">
    <source>
        <dbReference type="ARBA" id="ARBA00000909"/>
    </source>
</evidence>
<evidence type="ECO:0000256" key="15">
    <source>
        <dbReference type="ARBA" id="ARBA00048238"/>
    </source>
</evidence>
<evidence type="ECO:0000256" key="13">
    <source>
        <dbReference type="ARBA" id="ARBA00023268"/>
    </source>
</evidence>
<feature type="domain" description="YjeF N-terminal" evidence="21">
    <location>
        <begin position="11"/>
        <end position="219"/>
    </location>
</feature>
<evidence type="ECO:0000256" key="12">
    <source>
        <dbReference type="ARBA" id="ARBA00023239"/>
    </source>
</evidence>
<dbReference type="CDD" id="cd01171">
    <property type="entry name" value="YXKO-related"/>
    <property type="match status" value="1"/>
</dbReference>
<comment type="function">
    <text evidence="18">Catalyzes the epimerization of the S- and R-forms of NAD(P)HX, a damaged form of NAD(P)H that is a result of enzymatic or heat-dependent hydration. This is a prerequisite for the S-specific NAD(P)H-hydrate dehydratase to allow the repair of both epimers of NAD(P)HX.</text>
</comment>
<feature type="binding site" evidence="17">
    <location>
        <position position="423"/>
    </location>
    <ligand>
        <name>(6S)-NADPHX</name>
        <dbReference type="ChEBI" id="CHEBI:64076"/>
    </ligand>
</feature>
<dbReference type="InterPro" id="IPR000631">
    <property type="entry name" value="CARKD"/>
</dbReference>
<name>A0A150H9Q6_9MICO</name>
<comment type="subunit">
    <text evidence="17">Homotetramer.</text>
</comment>
<evidence type="ECO:0000256" key="6">
    <source>
        <dbReference type="ARBA" id="ARBA00022741"/>
    </source>
</evidence>
<evidence type="ECO:0000256" key="1">
    <source>
        <dbReference type="ARBA" id="ARBA00000013"/>
    </source>
</evidence>
<evidence type="ECO:0000256" key="4">
    <source>
        <dbReference type="ARBA" id="ARBA00009524"/>
    </source>
</evidence>
<comment type="catalytic activity">
    <reaction evidence="15 17 19">
        <text>(6S)-NADHX + ADP = AMP + phosphate + NADH + H(+)</text>
        <dbReference type="Rhea" id="RHEA:32223"/>
        <dbReference type="ChEBI" id="CHEBI:15378"/>
        <dbReference type="ChEBI" id="CHEBI:43474"/>
        <dbReference type="ChEBI" id="CHEBI:57945"/>
        <dbReference type="ChEBI" id="CHEBI:64074"/>
        <dbReference type="ChEBI" id="CHEBI:456215"/>
        <dbReference type="ChEBI" id="CHEBI:456216"/>
        <dbReference type="EC" id="4.2.1.136"/>
    </reaction>
</comment>
<evidence type="ECO:0000256" key="9">
    <source>
        <dbReference type="ARBA" id="ARBA00022958"/>
    </source>
</evidence>
<sequence>MPRPAYTGEQIRQAEAPLLEAGEGDRLMRRAAGQLAAVCRRVLRLGGGTVYGRRVAVLTGPGNNGGDALFAAADLARRGAAVTLLHTLGTPHAAGLAAALSAGCRRVDIAQAPSHLGAADLVIDGVFGTGAKPQLPEDLVRLIRVWQASSARSEGQITVAVDVPTGIDASTGRSAQAAVQADWTVTFGGLKTGLFTGAGARASGRVVLAPIGLDFSDTVPDAWVYKRSDLRELVKAPTGEDHKYTRGVVGICAGSADYPGAAVLCTNAAVAAGAGMVRITGDERLRSAVTSHVPEAVAADGRVQVWAVGPGSPGSDRTEAAFSSGEPVIADAGALDHLPERLPAGSIITPHAGELERLLKARGHSVQRSQIEQDQLRWARTAARELDAVVLLKGHRTVIAEPDGTVHLPPAGSANLATAGSGDVLTGVLAALLAERAAAKGHLEPGVTAVTAAAAVLLHGRAGKSATHASGLPRAVEQAVLKARAR</sequence>
<evidence type="ECO:0000259" key="21">
    <source>
        <dbReference type="PROSITE" id="PS51385"/>
    </source>
</evidence>
<evidence type="ECO:0000256" key="10">
    <source>
        <dbReference type="ARBA" id="ARBA00023027"/>
    </source>
</evidence>
<dbReference type="PIRSF" id="PIRSF017184">
    <property type="entry name" value="Nnr"/>
    <property type="match status" value="1"/>
</dbReference>
<evidence type="ECO:0000256" key="19">
    <source>
        <dbReference type="PIRNR" id="PIRNR017184"/>
    </source>
</evidence>
<keyword evidence="12 17" id="KW-0456">Lyase</keyword>
<dbReference type="HAMAP" id="MF_01965">
    <property type="entry name" value="NADHX_dehydratase"/>
    <property type="match status" value="1"/>
</dbReference>
<keyword evidence="6 17" id="KW-0547">Nucleotide-binding</keyword>
<dbReference type="InterPro" id="IPR017953">
    <property type="entry name" value="Carbohydrate_kinase_pred_CS"/>
</dbReference>
<evidence type="ECO:0000313" key="23">
    <source>
        <dbReference type="Proteomes" id="UP000243589"/>
    </source>
</evidence>
<keyword evidence="13" id="KW-0511">Multifunctional enzyme</keyword>
<dbReference type="NCBIfam" id="TIGR00197">
    <property type="entry name" value="yjeF_nterm"/>
    <property type="match status" value="1"/>
</dbReference>
<evidence type="ECO:0000256" key="5">
    <source>
        <dbReference type="ARBA" id="ARBA00022723"/>
    </source>
</evidence>
<dbReference type="InterPro" id="IPR036652">
    <property type="entry name" value="YjeF_N_dom_sf"/>
</dbReference>
<feature type="binding site" evidence="17">
    <location>
        <begin position="393"/>
        <end position="397"/>
    </location>
    <ligand>
        <name>AMP</name>
        <dbReference type="ChEBI" id="CHEBI:456215"/>
    </ligand>
</feature>
<comment type="function">
    <text evidence="17">Catalyzes the dehydration of the S-form of NAD(P)HX at the expense of ADP, which is converted to AMP. Together with NAD(P)HX epimerase, which catalyzes the epimerization of the S- and R-forms, the enzyme allows the repair of both epimers of NAD(P)HX, a damaged form of NAD(P)H that is a result of enzymatic or heat-dependent hydration.</text>
</comment>
<dbReference type="EMBL" id="LQQC01000008">
    <property type="protein sequence ID" value="KXZ58843.1"/>
    <property type="molecule type" value="Genomic_DNA"/>
</dbReference>
<feature type="binding site" evidence="17">
    <location>
        <position position="311"/>
    </location>
    <ligand>
        <name>(6S)-NADPHX</name>
        <dbReference type="ChEBI" id="CHEBI:64076"/>
    </ligand>
</feature>
<dbReference type="PATRIC" id="fig|479117.4.peg.714"/>
<dbReference type="GO" id="GO:0046872">
    <property type="term" value="F:metal ion binding"/>
    <property type="evidence" value="ECO:0007669"/>
    <property type="project" value="UniProtKB-UniRule"/>
</dbReference>
<dbReference type="InterPro" id="IPR004443">
    <property type="entry name" value="YjeF_N_dom"/>
</dbReference>
<comment type="catalytic activity">
    <reaction evidence="1 18 19">
        <text>(6R)-NADHX = (6S)-NADHX</text>
        <dbReference type="Rhea" id="RHEA:32215"/>
        <dbReference type="ChEBI" id="CHEBI:64074"/>
        <dbReference type="ChEBI" id="CHEBI:64075"/>
        <dbReference type="EC" id="5.1.99.6"/>
    </reaction>
</comment>
<comment type="similarity">
    <text evidence="18">Belongs to the NnrE/AIBP family.</text>
</comment>
<dbReference type="InterPro" id="IPR029056">
    <property type="entry name" value="Ribokinase-like"/>
</dbReference>
<dbReference type="GO" id="GO:0046496">
    <property type="term" value="P:nicotinamide nucleotide metabolic process"/>
    <property type="evidence" value="ECO:0007669"/>
    <property type="project" value="UniProtKB-UniRule"/>
</dbReference>
<comment type="catalytic activity">
    <reaction evidence="2 18 19">
        <text>(6R)-NADPHX = (6S)-NADPHX</text>
        <dbReference type="Rhea" id="RHEA:32227"/>
        <dbReference type="ChEBI" id="CHEBI:64076"/>
        <dbReference type="ChEBI" id="CHEBI:64077"/>
        <dbReference type="EC" id="5.1.99.6"/>
    </reaction>
</comment>
<feature type="binding site" evidence="18">
    <location>
        <position position="64"/>
    </location>
    <ligand>
        <name>K(+)</name>
        <dbReference type="ChEBI" id="CHEBI:29103"/>
    </ligand>
</feature>
<keyword evidence="9 18" id="KW-0630">Potassium</keyword>
<dbReference type="EC" id="4.2.1.136" evidence="19"/>
<evidence type="ECO:0000256" key="8">
    <source>
        <dbReference type="ARBA" id="ARBA00022857"/>
    </source>
</evidence>
<feature type="binding site" evidence="17">
    <location>
        <position position="422"/>
    </location>
    <ligand>
        <name>AMP</name>
        <dbReference type="ChEBI" id="CHEBI:456215"/>
    </ligand>
</feature>
<evidence type="ECO:0000256" key="3">
    <source>
        <dbReference type="ARBA" id="ARBA00006001"/>
    </source>
</evidence>
<feature type="binding site" evidence="17">
    <location>
        <position position="261"/>
    </location>
    <ligand>
        <name>(6S)-NADPHX</name>
        <dbReference type="ChEBI" id="CHEBI:64076"/>
    </ligand>
</feature>
<proteinExistence type="inferred from homology"/>
<comment type="function">
    <text evidence="14 19">Bifunctional enzyme that catalyzes the epimerization of the S- and R-forms of NAD(P)HX and the dehydration of the S-form of NAD(P)HX at the expense of ADP, which is converted to AMP. This allows the repair of both epimers of NAD(P)HX, a damaged form of NAD(P)H that is a result of enzymatic or heat-dependent hydration.</text>
</comment>
<comment type="cofactor">
    <cofactor evidence="18 19">
        <name>K(+)</name>
        <dbReference type="ChEBI" id="CHEBI:29103"/>
    </cofactor>
    <text evidence="18 19">Binds 1 potassium ion per subunit.</text>
</comment>
<dbReference type="Gene3D" id="3.40.50.10260">
    <property type="entry name" value="YjeF N-terminal domain"/>
    <property type="match status" value="1"/>
</dbReference>
<feature type="binding site" evidence="18">
    <location>
        <position position="162"/>
    </location>
    <ligand>
        <name>(6S)-NADPHX</name>
        <dbReference type="ChEBI" id="CHEBI:64076"/>
    </ligand>
</feature>
<gene>
    <name evidence="22" type="primary">nnr</name>
    <name evidence="17" type="synonym">nnrD</name>
    <name evidence="18" type="synonym">nnrE</name>
    <name evidence="22" type="ORF">Bravens_00715</name>
</gene>
<dbReference type="EC" id="5.1.99.6" evidence="19"/>
<accession>A0A150H9Q6</accession>
<keyword evidence="23" id="KW-1185">Reference proteome</keyword>
<keyword evidence="10 17" id="KW-0520">NAD</keyword>
<dbReference type="GO" id="GO:0005524">
    <property type="term" value="F:ATP binding"/>
    <property type="evidence" value="ECO:0007669"/>
    <property type="project" value="UniProtKB-UniRule"/>
</dbReference>
<keyword evidence="11 18" id="KW-0413">Isomerase</keyword>
<dbReference type="GO" id="GO:0052855">
    <property type="term" value="F:ADP-dependent NAD(P)H-hydrate dehydratase activity"/>
    <property type="evidence" value="ECO:0007669"/>
    <property type="project" value="UniProtKB-UniRule"/>
</dbReference>
<feature type="binding site" evidence="18">
    <location>
        <position position="165"/>
    </location>
    <ligand>
        <name>K(+)</name>
        <dbReference type="ChEBI" id="CHEBI:29103"/>
    </ligand>
</feature>
<dbReference type="NCBIfam" id="TIGR00196">
    <property type="entry name" value="yjeF_cterm"/>
    <property type="match status" value="1"/>
</dbReference>
<dbReference type="AlphaFoldDB" id="A0A150H9Q6"/>
<dbReference type="InterPro" id="IPR030677">
    <property type="entry name" value="Nnr"/>
</dbReference>
<comment type="caution">
    <text evidence="22">The sequence shown here is derived from an EMBL/GenBank/DDBJ whole genome shotgun (WGS) entry which is preliminary data.</text>
</comment>
<feature type="domain" description="YjeF C-terminal" evidence="20">
    <location>
        <begin position="226"/>
        <end position="486"/>
    </location>
</feature>
<reference evidence="22 23" key="1">
    <citation type="submission" date="2016-01" db="EMBL/GenBank/DDBJ databases">
        <title>Use of Whole Genome Sequencing to ascertain that Brevibacterium massiliense (Roux, Raoult 2009) is a later heterotypic synonym of Brevibacterium ravenspurgense (Mages 2008).</title>
        <authorList>
            <person name="Bernier A.-M."/>
            <person name="Burdz T."/>
            <person name="Huynh C."/>
            <person name="Pachecho A.L."/>
            <person name="Wiebe D."/>
            <person name="Bonner C."/>
            <person name="Bernard K."/>
        </authorList>
    </citation>
    <scope>NUCLEOTIDE SEQUENCE [LARGE SCALE GENOMIC DNA]</scope>
    <source>
        <strain evidence="22 23">CCUG56047</strain>
    </source>
</reference>
<comment type="catalytic activity">
    <reaction evidence="16 17 19">
        <text>(6S)-NADPHX + ADP = AMP + phosphate + NADPH + H(+)</text>
        <dbReference type="Rhea" id="RHEA:32235"/>
        <dbReference type="ChEBI" id="CHEBI:15378"/>
        <dbReference type="ChEBI" id="CHEBI:43474"/>
        <dbReference type="ChEBI" id="CHEBI:57783"/>
        <dbReference type="ChEBI" id="CHEBI:64076"/>
        <dbReference type="ChEBI" id="CHEBI:456215"/>
        <dbReference type="ChEBI" id="CHEBI:456216"/>
        <dbReference type="EC" id="4.2.1.136"/>
    </reaction>
</comment>
<protein>
    <recommendedName>
        <fullName evidence="19">Bifunctional NAD(P)H-hydrate repair enzyme</fullName>
    </recommendedName>
    <alternativeName>
        <fullName evidence="19">Nicotinamide nucleotide repair protein</fullName>
    </alternativeName>
    <domain>
        <recommendedName>
            <fullName evidence="19">ADP-dependent (S)-NAD(P)H-hydrate dehydratase</fullName>
            <ecNumber evidence="19">4.2.1.136</ecNumber>
        </recommendedName>
        <alternativeName>
            <fullName evidence="19">ADP-dependent NAD(P)HX dehydratase</fullName>
        </alternativeName>
    </domain>
    <domain>
        <recommendedName>
            <fullName evidence="19">NAD(P)H-hydrate epimerase</fullName>
            <ecNumber evidence="19">5.1.99.6</ecNumber>
        </recommendedName>
    </domain>
</protein>
<dbReference type="PROSITE" id="PS51383">
    <property type="entry name" value="YJEF_C_3"/>
    <property type="match status" value="1"/>
</dbReference>
<evidence type="ECO:0000313" key="22">
    <source>
        <dbReference type="EMBL" id="KXZ58843.1"/>
    </source>
</evidence>
<feature type="binding site" evidence="18">
    <location>
        <begin position="63"/>
        <end position="67"/>
    </location>
    <ligand>
        <name>(6S)-NADPHX</name>
        <dbReference type="ChEBI" id="CHEBI:64076"/>
    </ligand>
</feature>
<evidence type="ECO:0000256" key="11">
    <source>
        <dbReference type="ARBA" id="ARBA00023235"/>
    </source>
</evidence>
<evidence type="ECO:0000256" key="14">
    <source>
        <dbReference type="ARBA" id="ARBA00025153"/>
    </source>
</evidence>
<dbReference type="Proteomes" id="UP000243589">
    <property type="component" value="Unassembled WGS sequence"/>
</dbReference>
<keyword evidence="5 18" id="KW-0479">Metal-binding</keyword>
<dbReference type="PROSITE" id="PS01050">
    <property type="entry name" value="YJEF_C_2"/>
    <property type="match status" value="1"/>
</dbReference>
<dbReference type="PROSITE" id="PS51385">
    <property type="entry name" value="YJEF_N"/>
    <property type="match status" value="1"/>
</dbReference>
<dbReference type="Pfam" id="PF03853">
    <property type="entry name" value="YjeF_N"/>
    <property type="match status" value="1"/>
</dbReference>
<evidence type="ECO:0000256" key="16">
    <source>
        <dbReference type="ARBA" id="ARBA00049209"/>
    </source>
</evidence>
<evidence type="ECO:0000256" key="18">
    <source>
        <dbReference type="HAMAP-Rule" id="MF_01966"/>
    </source>
</evidence>
<dbReference type="HAMAP" id="MF_01966">
    <property type="entry name" value="NADHX_epimerase"/>
    <property type="match status" value="1"/>
</dbReference>
<dbReference type="Pfam" id="PF01256">
    <property type="entry name" value="Carb_kinase"/>
    <property type="match status" value="1"/>
</dbReference>
<dbReference type="SUPFAM" id="SSF53613">
    <property type="entry name" value="Ribokinase-like"/>
    <property type="match status" value="1"/>
</dbReference>
<dbReference type="PANTHER" id="PTHR12592:SF0">
    <property type="entry name" value="ATP-DEPENDENT (S)-NAD(P)H-HYDRATE DEHYDRATASE"/>
    <property type="match status" value="1"/>
</dbReference>
<comment type="similarity">
    <text evidence="17">Belongs to the NnrD/CARKD family.</text>
</comment>
<keyword evidence="8 17" id="KW-0521">NADP</keyword>
<feature type="binding site" evidence="18">
    <location>
        <position position="124"/>
    </location>
    <ligand>
        <name>K(+)</name>
        <dbReference type="ChEBI" id="CHEBI:29103"/>
    </ligand>
</feature>